<dbReference type="Proteomes" id="UP001321473">
    <property type="component" value="Unassembled WGS sequence"/>
</dbReference>
<dbReference type="AlphaFoldDB" id="A0AAQ4DLR2"/>
<name>A0AAQ4DLR2_AMBAM</name>
<feature type="region of interest" description="Disordered" evidence="1">
    <location>
        <begin position="1"/>
        <end position="56"/>
    </location>
</feature>
<organism evidence="2 3">
    <name type="scientific">Amblyomma americanum</name>
    <name type="common">Lone star tick</name>
    <dbReference type="NCBI Taxonomy" id="6943"/>
    <lineage>
        <taxon>Eukaryota</taxon>
        <taxon>Metazoa</taxon>
        <taxon>Ecdysozoa</taxon>
        <taxon>Arthropoda</taxon>
        <taxon>Chelicerata</taxon>
        <taxon>Arachnida</taxon>
        <taxon>Acari</taxon>
        <taxon>Parasitiformes</taxon>
        <taxon>Ixodida</taxon>
        <taxon>Ixodoidea</taxon>
        <taxon>Ixodidae</taxon>
        <taxon>Amblyomminae</taxon>
        <taxon>Amblyomma</taxon>
    </lineage>
</organism>
<reference evidence="2 3" key="1">
    <citation type="journal article" date="2023" name="Arcadia Sci">
        <title>De novo assembly of a long-read Amblyomma americanum tick genome.</title>
        <authorList>
            <person name="Chou S."/>
            <person name="Poskanzer K.E."/>
            <person name="Rollins M."/>
            <person name="Thuy-Boun P.S."/>
        </authorList>
    </citation>
    <scope>NUCLEOTIDE SEQUENCE [LARGE SCALE GENOMIC DNA]</scope>
    <source>
        <strain evidence="2">F_SG_1</strain>
        <tissue evidence="2">Salivary glands</tissue>
    </source>
</reference>
<protein>
    <submittedName>
        <fullName evidence="2">Uncharacterized protein</fullName>
    </submittedName>
</protein>
<evidence type="ECO:0000313" key="3">
    <source>
        <dbReference type="Proteomes" id="UP001321473"/>
    </source>
</evidence>
<gene>
    <name evidence="2" type="ORF">V5799_033989</name>
</gene>
<keyword evidence="3" id="KW-1185">Reference proteome</keyword>
<sequence length="66" mass="7167">MQRLRSGQKAAAPPRVSRLDAQMRAGSNQASIGGSASQRGEIRETKTSQACVPPKEARVPFLKKQF</sequence>
<dbReference type="EMBL" id="JARKHS020029330">
    <property type="protein sequence ID" value="KAK8763402.1"/>
    <property type="molecule type" value="Genomic_DNA"/>
</dbReference>
<accession>A0AAQ4DLR2</accession>
<evidence type="ECO:0000313" key="2">
    <source>
        <dbReference type="EMBL" id="KAK8763402.1"/>
    </source>
</evidence>
<proteinExistence type="predicted"/>
<evidence type="ECO:0000256" key="1">
    <source>
        <dbReference type="SAM" id="MobiDB-lite"/>
    </source>
</evidence>
<feature type="compositionally biased region" description="Polar residues" evidence="1">
    <location>
        <begin position="25"/>
        <end position="38"/>
    </location>
</feature>
<comment type="caution">
    <text evidence="2">The sequence shown here is derived from an EMBL/GenBank/DDBJ whole genome shotgun (WGS) entry which is preliminary data.</text>
</comment>